<evidence type="ECO:0000313" key="2">
    <source>
        <dbReference type="Proteomes" id="UP000269377"/>
    </source>
</evidence>
<dbReference type="Proteomes" id="UP000269377">
    <property type="component" value="Segment"/>
</dbReference>
<sequence>MGEPRVVCPKCGSTDIGLVWGYLNFNYRCRECHHGF</sequence>
<name>A0A2I7QM66_9CAUD</name>
<protein>
    <submittedName>
        <fullName evidence="1">Zinc-ribbon transposase</fullName>
    </submittedName>
</protein>
<proteinExistence type="predicted"/>
<accession>A0A2I7QM66</accession>
<gene>
    <name evidence="1" type="ORF">NVP1025O_007</name>
</gene>
<reference evidence="1 2" key="1">
    <citation type="submission" date="2017-11" db="EMBL/GenBank/DDBJ databases">
        <title>A major lineage of nontailed dsDNA viruses as unrecognized killers of marine bacteria.</title>
        <authorList>
            <person name="Kauffman K.M."/>
            <person name="Hussain F.A."/>
            <person name="Yang J."/>
            <person name="Arevalo P."/>
            <person name="Brown J.M."/>
            <person name="Chang W.K."/>
            <person name="VanInsberghe D."/>
            <person name="Elsherbini J."/>
            <person name="Cutler M.B."/>
            <person name="Kelly L."/>
            <person name="Polz M.F."/>
        </authorList>
    </citation>
    <scope>NUCLEOTIDE SEQUENCE [LARGE SCALE GENOMIC DNA]</scope>
</reference>
<dbReference type="EMBL" id="MG592409">
    <property type="protein sequence ID" value="AUR82490.1"/>
    <property type="molecule type" value="Genomic_DNA"/>
</dbReference>
<organism evidence="1 2">
    <name type="scientific">Vibrio phage 1.025.O._10N.222.46.B6</name>
    <dbReference type="NCBI Taxonomy" id="1881420"/>
    <lineage>
        <taxon>Viruses</taxon>
        <taxon>Duplodnaviria</taxon>
        <taxon>Heunggongvirae</taxon>
        <taxon>Uroviricota</taxon>
        <taxon>Caudoviricetes</taxon>
        <taxon>Schitoviridae</taxon>
        <taxon>Pontosvirinae</taxon>
        <taxon>Nahantvirus</taxon>
        <taxon>Nahantvirus 49C7</taxon>
    </lineage>
</organism>
<evidence type="ECO:0000313" key="1">
    <source>
        <dbReference type="EMBL" id="AUR82490.1"/>
    </source>
</evidence>